<dbReference type="PROSITE" id="PS50885">
    <property type="entry name" value="HAMP"/>
    <property type="match status" value="1"/>
</dbReference>
<dbReference type="GO" id="GO:0007165">
    <property type="term" value="P:signal transduction"/>
    <property type="evidence" value="ECO:0007669"/>
    <property type="project" value="UniProtKB-KW"/>
</dbReference>
<evidence type="ECO:0000313" key="7">
    <source>
        <dbReference type="EMBL" id="VBB06964.1"/>
    </source>
</evidence>
<dbReference type="Pfam" id="PF00672">
    <property type="entry name" value="HAMP"/>
    <property type="match status" value="1"/>
</dbReference>
<dbReference type="SMART" id="SM00283">
    <property type="entry name" value="MA"/>
    <property type="match status" value="1"/>
</dbReference>
<keyword evidence="4" id="KW-0472">Membrane</keyword>
<dbReference type="EMBL" id="UPPP01000070">
    <property type="protein sequence ID" value="VBB06964.1"/>
    <property type="molecule type" value="Genomic_DNA"/>
</dbReference>
<evidence type="ECO:0000256" key="2">
    <source>
        <dbReference type="ARBA" id="ARBA00029447"/>
    </source>
</evidence>
<reference evidence="7 8" key="1">
    <citation type="submission" date="2018-06" db="EMBL/GenBank/DDBJ databases">
        <authorList>
            <person name="Strepis N."/>
        </authorList>
    </citation>
    <scope>NUCLEOTIDE SEQUENCE [LARGE SCALE GENOMIC DNA]</scope>
    <source>
        <strain evidence="7">LUCI</strain>
    </source>
</reference>
<feature type="transmembrane region" description="Helical" evidence="4">
    <location>
        <begin position="227"/>
        <end position="246"/>
    </location>
</feature>
<evidence type="ECO:0000256" key="4">
    <source>
        <dbReference type="SAM" id="Phobius"/>
    </source>
</evidence>
<dbReference type="OrthoDB" id="107771at2"/>
<dbReference type="PANTHER" id="PTHR32089:SF112">
    <property type="entry name" value="LYSOZYME-LIKE PROTEIN-RELATED"/>
    <property type="match status" value="1"/>
</dbReference>
<dbReference type="Gene3D" id="1.10.287.950">
    <property type="entry name" value="Methyl-accepting chemotaxis protein"/>
    <property type="match status" value="1"/>
</dbReference>
<dbReference type="InterPro" id="IPR007891">
    <property type="entry name" value="CHASE3"/>
</dbReference>
<organism evidence="7 8">
    <name type="scientific">Lucifera butyrica</name>
    <dbReference type="NCBI Taxonomy" id="1351585"/>
    <lineage>
        <taxon>Bacteria</taxon>
        <taxon>Bacillati</taxon>
        <taxon>Bacillota</taxon>
        <taxon>Negativicutes</taxon>
        <taxon>Veillonellales</taxon>
        <taxon>Veillonellaceae</taxon>
        <taxon>Lucifera</taxon>
    </lineage>
</organism>
<dbReference type="CDD" id="cd11386">
    <property type="entry name" value="MCP_signal"/>
    <property type="match status" value="1"/>
</dbReference>
<keyword evidence="4" id="KW-1133">Transmembrane helix</keyword>
<evidence type="ECO:0000259" key="6">
    <source>
        <dbReference type="PROSITE" id="PS50885"/>
    </source>
</evidence>
<evidence type="ECO:0000256" key="1">
    <source>
        <dbReference type="ARBA" id="ARBA00023224"/>
    </source>
</evidence>
<accession>A0A498R670</accession>
<feature type="domain" description="Methyl-accepting transducer" evidence="5">
    <location>
        <begin position="319"/>
        <end position="555"/>
    </location>
</feature>
<proteinExistence type="inferred from homology"/>
<dbReference type="Proteomes" id="UP000277811">
    <property type="component" value="Unassembled WGS sequence"/>
</dbReference>
<comment type="similarity">
    <text evidence="2">Belongs to the methyl-accepting chemotaxis (MCP) protein family.</text>
</comment>
<keyword evidence="4" id="KW-0812">Transmembrane</keyword>
<dbReference type="Pfam" id="PF05227">
    <property type="entry name" value="CHASE3"/>
    <property type="match status" value="1"/>
</dbReference>
<dbReference type="PANTHER" id="PTHR32089">
    <property type="entry name" value="METHYL-ACCEPTING CHEMOTAXIS PROTEIN MCPB"/>
    <property type="match status" value="1"/>
</dbReference>
<gene>
    <name evidence="7" type="ORF">LUCI_2208</name>
</gene>
<dbReference type="PROSITE" id="PS50111">
    <property type="entry name" value="CHEMOTAXIS_TRANSDUC_2"/>
    <property type="match status" value="1"/>
</dbReference>
<protein>
    <submittedName>
        <fullName evidence="7">Chase3</fullName>
    </submittedName>
</protein>
<evidence type="ECO:0000313" key="8">
    <source>
        <dbReference type="Proteomes" id="UP000277811"/>
    </source>
</evidence>
<dbReference type="SMART" id="SM00304">
    <property type="entry name" value="HAMP"/>
    <property type="match status" value="1"/>
</dbReference>
<dbReference type="SUPFAM" id="SSF58104">
    <property type="entry name" value="Methyl-accepting chemotaxis protein (MCP) signaling domain"/>
    <property type="match status" value="1"/>
</dbReference>
<dbReference type="AlphaFoldDB" id="A0A498R670"/>
<evidence type="ECO:0000256" key="3">
    <source>
        <dbReference type="PROSITE-ProRule" id="PRU00284"/>
    </source>
</evidence>
<feature type="domain" description="HAMP" evidence="6">
    <location>
        <begin position="247"/>
        <end position="300"/>
    </location>
</feature>
<sequence length="605" mass="65281">MRFAMGPKTGKSAQFLVKGIGGKMNFNWRDKLPLGRLRQISNRIRFTIGQQVISACLLLVLAVTGINLYVYYRVQLVESGYHELVGRAAPIIYDVKDINGELWRQSSLVRTYVITGASSYAQNFKQSQEKVKGLLADLQKKLITQESQDMFSMLRMTIDTYSQALESDMHSRDQLGRDRAVAFLAAAGDNSSAVNSAMDEFVRNITKDIDNRVKRNNDAVSIMNRTVIVLDGLTFILVIAGGFYFARRLSRPLNDVVRAAEKIAAGDLTVQALAYQGNNEIGDLTEAFSKMTDNLRDLIRHLTKASEQVAAASQELSASVRQSAQGAERVMDTVNSMAAGTANQIAAVDAAAGTTYKMARAISQIFSVTSDASGMSQETAQSAAGGTEAVNQAAEQMNAINTSVRHSAGLVQQLGSRSQQIGEIVDVITGIAGQTNLLALNAAIEAARAGEQGRGFAVVADEVRKLAEQSQAAAGKIAGIIREIQTETAATVQFMERGTAEVEEGTRVITASGGQFKNIVGLIDNLDKQIKEIDEYTQELSVSGQEVVESVEAVKTVAGETVDRTKLIAATASEQTATMEEISASIEAMAHMAAELQQLVQKFKI</sequence>
<dbReference type="CDD" id="cd06225">
    <property type="entry name" value="HAMP"/>
    <property type="match status" value="1"/>
</dbReference>
<keyword evidence="1 3" id="KW-0807">Transducer</keyword>
<dbReference type="RefSeq" id="WP_122627913.1">
    <property type="nucleotide sequence ID" value="NZ_UPPP01000070.1"/>
</dbReference>
<evidence type="ECO:0000259" key="5">
    <source>
        <dbReference type="PROSITE" id="PS50111"/>
    </source>
</evidence>
<dbReference type="InterPro" id="IPR004089">
    <property type="entry name" value="MCPsignal_dom"/>
</dbReference>
<dbReference type="Gene3D" id="1.10.8.500">
    <property type="entry name" value="HAMP domain in histidine kinase"/>
    <property type="match status" value="1"/>
</dbReference>
<feature type="transmembrane region" description="Helical" evidence="4">
    <location>
        <begin position="52"/>
        <end position="72"/>
    </location>
</feature>
<dbReference type="InterPro" id="IPR003660">
    <property type="entry name" value="HAMP_dom"/>
</dbReference>
<keyword evidence="8" id="KW-1185">Reference proteome</keyword>
<dbReference type="GO" id="GO:0016020">
    <property type="term" value="C:membrane"/>
    <property type="evidence" value="ECO:0007669"/>
    <property type="project" value="InterPro"/>
</dbReference>
<dbReference type="Pfam" id="PF00015">
    <property type="entry name" value="MCPsignal"/>
    <property type="match status" value="1"/>
</dbReference>
<name>A0A498R670_9FIRM</name>